<keyword evidence="3" id="KW-1185">Reference proteome</keyword>
<dbReference type="Proteomes" id="UP001500503">
    <property type="component" value="Unassembled WGS sequence"/>
</dbReference>
<feature type="region of interest" description="Disordered" evidence="1">
    <location>
        <begin position="860"/>
        <end position="933"/>
    </location>
</feature>
<feature type="region of interest" description="Disordered" evidence="1">
    <location>
        <begin position="1"/>
        <end position="22"/>
    </location>
</feature>
<feature type="region of interest" description="Disordered" evidence="1">
    <location>
        <begin position="380"/>
        <end position="408"/>
    </location>
</feature>
<evidence type="ECO:0000313" key="2">
    <source>
        <dbReference type="EMBL" id="GAA4491262.1"/>
    </source>
</evidence>
<feature type="compositionally biased region" description="Basic and acidic residues" evidence="1">
    <location>
        <begin position="1"/>
        <end position="13"/>
    </location>
</feature>
<evidence type="ECO:0000313" key="3">
    <source>
        <dbReference type="Proteomes" id="UP001500503"/>
    </source>
</evidence>
<dbReference type="RefSeq" id="WP_345461893.1">
    <property type="nucleotide sequence ID" value="NZ_BAABHF010000016.1"/>
</dbReference>
<feature type="region of interest" description="Disordered" evidence="1">
    <location>
        <begin position="738"/>
        <end position="774"/>
    </location>
</feature>
<accession>A0ABP8PQ25</accession>
<feature type="compositionally biased region" description="Gly residues" evidence="1">
    <location>
        <begin position="796"/>
        <end position="805"/>
    </location>
</feature>
<organism evidence="2 3">
    <name type="scientific">Actinoallomurus oryzae</name>
    <dbReference type="NCBI Taxonomy" id="502180"/>
    <lineage>
        <taxon>Bacteria</taxon>
        <taxon>Bacillati</taxon>
        <taxon>Actinomycetota</taxon>
        <taxon>Actinomycetes</taxon>
        <taxon>Streptosporangiales</taxon>
        <taxon>Thermomonosporaceae</taxon>
        <taxon>Actinoallomurus</taxon>
    </lineage>
</organism>
<proteinExistence type="predicted"/>
<feature type="compositionally biased region" description="Gly residues" evidence="1">
    <location>
        <begin position="894"/>
        <end position="906"/>
    </location>
</feature>
<dbReference type="EMBL" id="BAABHF010000016">
    <property type="protein sequence ID" value="GAA4491262.1"/>
    <property type="molecule type" value="Genomic_DNA"/>
</dbReference>
<gene>
    <name evidence="2" type="ORF">GCM10023191_024900</name>
</gene>
<feature type="compositionally biased region" description="Polar residues" evidence="1">
    <location>
        <begin position="744"/>
        <end position="755"/>
    </location>
</feature>
<reference evidence="3" key="1">
    <citation type="journal article" date="2019" name="Int. J. Syst. Evol. Microbiol.">
        <title>The Global Catalogue of Microorganisms (GCM) 10K type strain sequencing project: providing services to taxonomists for standard genome sequencing and annotation.</title>
        <authorList>
            <consortium name="The Broad Institute Genomics Platform"/>
            <consortium name="The Broad Institute Genome Sequencing Center for Infectious Disease"/>
            <person name="Wu L."/>
            <person name="Ma J."/>
        </authorList>
    </citation>
    <scope>NUCLEOTIDE SEQUENCE [LARGE SCALE GENOMIC DNA]</scope>
    <source>
        <strain evidence="3">JCM 17933</strain>
    </source>
</reference>
<feature type="region of interest" description="Disordered" evidence="1">
    <location>
        <begin position="789"/>
        <end position="821"/>
    </location>
</feature>
<sequence>MGEKNEKTYDAKPPEVTFADPPTAAGQDVLWEQVLAILSDPGDGGGTMPAPPSRKVILQAPWFQYVFSSYYKISPPRGHHHDRNYKRMIAAGPATTTDGFGFIASDFIDSYNFNARDENGVAAVPSDSSWYQFHHNSLQIINGLYANQSNSSVSLASLTDAFNGLSGFTNDLVTDHGYIPTVSQWRDEIAKPDTEWDGQAAGTYWHILDGLVHSLISLYNQMNSGSTEMLSAGSEKTNLQANAVDKVKRGITDALAQLRSGYQAWVSGRFFYPDEALAHAIDTVTILNEPVAQRHHERGPEVEFTFPATARPDGPTSTYRGDVNPAGSFWTYLEQAGKNIWSAHMSQTLDKAAVQAYQTLKDAYTSATTTLTHIVRPDGIDWQGAHDPNMTTNNKHAQDDAKNGDNAGGSIGDLNGILSDFGNDLNNGLDKFGQGLGDLGDGINDGLGRFGDGVDNFGDGINQGLNSFGNDFGNFGNVTPPGGGLDTSSVGNIGPGAYTPTFSGNDTPAGGGIYDQNGSQIPDATIDSNGNVLTPNGSVVPPMAYGTNGMPIAGAHYDKNGNLVDGTGESIPAAAYKQDGTPIAGSHYDDKGQIVGPDGKPIPPVAYDKDGTPIAGSHYDANGDLVGADGMPVSPVAYDQDGMPIQGSHYDANGDLVGPDGEPVPPVAYDSHGQPVSGSHYGPGGTIEAPPVYDASGHEIPGAHYDAHGQLVDGSGQPIAHPYDKSGHELPNVAYDKNGHRLTQPGTLQPTQFTPSDEGPTSAFFNGGSTGTTPNAGVQGVSPQMVDAEGNPVGSELGGPYGTGGVSPLESAAAASSGQPAASGIPMYPPGMGMGMGMGGMGGMGGGQNGERERTTWVAEDEEVWGTEPDLAPAVLGRPGRDSDKKGEGRGIPSSGGAGRRIGTSGGNKKPSGRGGGKPRTAEGDRDVHGSHG</sequence>
<feature type="compositionally biased region" description="Basic and acidic residues" evidence="1">
    <location>
        <begin position="920"/>
        <end position="933"/>
    </location>
</feature>
<protein>
    <submittedName>
        <fullName evidence="2">Uncharacterized protein</fullName>
    </submittedName>
</protein>
<evidence type="ECO:0000256" key="1">
    <source>
        <dbReference type="SAM" id="MobiDB-lite"/>
    </source>
</evidence>
<name>A0ABP8PQ25_9ACTN</name>
<comment type="caution">
    <text evidence="2">The sequence shown here is derived from an EMBL/GenBank/DDBJ whole genome shotgun (WGS) entry which is preliminary data.</text>
</comment>
<feature type="compositionally biased region" description="Low complexity" evidence="1">
    <location>
        <begin position="811"/>
        <end position="821"/>
    </location>
</feature>
<feature type="compositionally biased region" description="Basic and acidic residues" evidence="1">
    <location>
        <begin position="879"/>
        <end position="889"/>
    </location>
</feature>